<protein>
    <recommendedName>
        <fullName evidence="2">DUF4604 domain-containing protein</fullName>
    </recommendedName>
</protein>
<feature type="compositionally biased region" description="Low complexity" evidence="1">
    <location>
        <begin position="176"/>
        <end position="189"/>
    </location>
</feature>
<organism evidence="3 4">
    <name type="scientific">Apiospora aurea</name>
    <dbReference type="NCBI Taxonomy" id="335848"/>
    <lineage>
        <taxon>Eukaryota</taxon>
        <taxon>Fungi</taxon>
        <taxon>Dikarya</taxon>
        <taxon>Ascomycota</taxon>
        <taxon>Pezizomycotina</taxon>
        <taxon>Sordariomycetes</taxon>
        <taxon>Xylariomycetidae</taxon>
        <taxon>Amphisphaeriales</taxon>
        <taxon>Apiosporaceae</taxon>
        <taxon>Apiospora</taxon>
    </lineage>
</organism>
<feature type="region of interest" description="Disordered" evidence="1">
    <location>
        <begin position="23"/>
        <end position="210"/>
    </location>
</feature>
<evidence type="ECO:0000259" key="2">
    <source>
        <dbReference type="Pfam" id="PF15377"/>
    </source>
</evidence>
<dbReference type="Pfam" id="PF15377">
    <property type="entry name" value="DUF4604"/>
    <property type="match status" value="1"/>
</dbReference>
<dbReference type="InterPro" id="IPR027911">
    <property type="entry name" value="DUF4604"/>
</dbReference>
<name>A0ABR1QXE6_9PEZI</name>
<gene>
    <name evidence="3" type="ORF">PG986_001590</name>
</gene>
<dbReference type="GeneID" id="92070874"/>
<dbReference type="Proteomes" id="UP001391051">
    <property type="component" value="Unassembled WGS sequence"/>
</dbReference>
<accession>A0ABR1QXE6</accession>
<evidence type="ECO:0000256" key="1">
    <source>
        <dbReference type="SAM" id="MobiDB-lite"/>
    </source>
</evidence>
<proteinExistence type="predicted"/>
<comment type="caution">
    <text evidence="3">The sequence shown here is derived from an EMBL/GenBank/DDBJ whole genome shotgun (WGS) entry which is preliminary data.</text>
</comment>
<keyword evidence="4" id="KW-1185">Reference proteome</keyword>
<evidence type="ECO:0000313" key="3">
    <source>
        <dbReference type="EMBL" id="KAK7967313.1"/>
    </source>
</evidence>
<reference evidence="3 4" key="1">
    <citation type="submission" date="2023-01" db="EMBL/GenBank/DDBJ databases">
        <title>Analysis of 21 Apiospora genomes using comparative genomics revels a genus with tremendous synthesis potential of carbohydrate active enzymes and secondary metabolites.</title>
        <authorList>
            <person name="Sorensen T."/>
        </authorList>
    </citation>
    <scope>NUCLEOTIDE SEQUENCE [LARGE SCALE GENOMIC DNA]</scope>
    <source>
        <strain evidence="3 4">CBS 24483</strain>
    </source>
</reference>
<sequence length="210" mass="21879">MSDKITAKNLSYDQTLPPFLARLRGHQAPDGGPDPILAARRRTARVRTASEEAEDAPLVLDEAGNVVDMKAGELPDVDGDDGNATEGNKPAPEAKKATTTESADGEQEGENTAKETAAATIGASKKRKVGRVIGADDDEKDEREVSRAVKAAKAIAGGGGNSDKRKEEEEEEEGKTAAAAATPTTNPKPSGGGKKKAKKIKLSFGDDEAD</sequence>
<feature type="domain" description="DUF4604" evidence="2">
    <location>
        <begin position="8"/>
        <end position="208"/>
    </location>
</feature>
<dbReference type="RefSeq" id="XP_066706705.1">
    <property type="nucleotide sequence ID" value="XM_066837812.1"/>
</dbReference>
<evidence type="ECO:0000313" key="4">
    <source>
        <dbReference type="Proteomes" id="UP001391051"/>
    </source>
</evidence>
<dbReference type="EMBL" id="JAQQWE010000001">
    <property type="protein sequence ID" value="KAK7967313.1"/>
    <property type="molecule type" value="Genomic_DNA"/>
</dbReference>